<name>A0A139ANL1_GONPJ</name>
<evidence type="ECO:0000313" key="3">
    <source>
        <dbReference type="Proteomes" id="UP000070544"/>
    </source>
</evidence>
<dbReference type="InterPro" id="IPR036047">
    <property type="entry name" value="F-box-like_dom_sf"/>
</dbReference>
<evidence type="ECO:0000313" key="2">
    <source>
        <dbReference type="EMBL" id="KXS18329.1"/>
    </source>
</evidence>
<reference evidence="2 3" key="1">
    <citation type="journal article" date="2015" name="Genome Biol. Evol.">
        <title>Phylogenomic analyses indicate that early fungi evolved digesting cell walls of algal ancestors of land plants.</title>
        <authorList>
            <person name="Chang Y."/>
            <person name="Wang S."/>
            <person name="Sekimoto S."/>
            <person name="Aerts A.L."/>
            <person name="Choi C."/>
            <person name="Clum A."/>
            <person name="LaButti K.M."/>
            <person name="Lindquist E.A."/>
            <person name="Yee Ngan C."/>
            <person name="Ohm R.A."/>
            <person name="Salamov A.A."/>
            <person name="Grigoriev I.V."/>
            <person name="Spatafora J.W."/>
            <person name="Berbee M.L."/>
        </authorList>
    </citation>
    <scope>NUCLEOTIDE SEQUENCE [LARGE SCALE GENOMIC DNA]</scope>
    <source>
        <strain evidence="2 3">JEL478</strain>
    </source>
</reference>
<protein>
    <recommendedName>
        <fullName evidence="1">F-box domain-containing protein</fullName>
    </recommendedName>
</protein>
<feature type="domain" description="F-box" evidence="1">
    <location>
        <begin position="21"/>
        <end position="61"/>
    </location>
</feature>
<dbReference type="Proteomes" id="UP000070544">
    <property type="component" value="Unassembled WGS sequence"/>
</dbReference>
<organism evidence="2 3">
    <name type="scientific">Gonapodya prolifera (strain JEL478)</name>
    <name type="common">Monoblepharis prolifera</name>
    <dbReference type="NCBI Taxonomy" id="1344416"/>
    <lineage>
        <taxon>Eukaryota</taxon>
        <taxon>Fungi</taxon>
        <taxon>Fungi incertae sedis</taxon>
        <taxon>Chytridiomycota</taxon>
        <taxon>Chytridiomycota incertae sedis</taxon>
        <taxon>Monoblepharidomycetes</taxon>
        <taxon>Monoblepharidales</taxon>
        <taxon>Gonapodyaceae</taxon>
        <taxon>Gonapodya</taxon>
    </lineage>
</organism>
<proteinExistence type="predicted"/>
<accession>A0A139ANL1</accession>
<dbReference type="Pfam" id="PF00646">
    <property type="entry name" value="F-box"/>
    <property type="match status" value="1"/>
</dbReference>
<dbReference type="Gene3D" id="1.20.1280.50">
    <property type="match status" value="1"/>
</dbReference>
<dbReference type="SMART" id="SM00256">
    <property type="entry name" value="FBOX"/>
    <property type="match status" value="1"/>
</dbReference>
<gene>
    <name evidence="2" type="ORF">M427DRAFT_53729</name>
</gene>
<dbReference type="EMBL" id="KQ965742">
    <property type="protein sequence ID" value="KXS18329.1"/>
    <property type="molecule type" value="Genomic_DNA"/>
</dbReference>
<sequence>MFGRLFQFFQTGRKEPPPRYLPQEVLETILTQLPPCDAFGVAPSVCRSWKTAVQSVLFDTTGAIPVVLDIVAQRGRESAWITKVAFCPTFFHIFPPHITGLRVFMEVDFSRSSELLLGPRKERDSLLNALWVRWCFSKGSYTYLPRIRPVAVAQFRIGYGVQPTASGTTEVDVEIHAILQSFAANAGDAFQPRGVSLATRSSAWTHSNLAELRCSSVRELEVVVDYYWNFRDDPTIAQKLIALFPSPARLVANFWDFGPSNHLEGLATFCDGIRTLILRKDQWPSLMTLERDSNGEQRDTLFGGFIHSLLQRFPNIVELGTLPGGSPERLERELKIFEAGKSAPPRPLRQIQTLHIAMGWFGTWMNLQTLHDNIVFVRANITLDPLSAVLRNAFSDLNTIILEEWSFSTEMHVYQTGPNLSIVPRYEKEFLAQWAKFVDDVPTLRVQFVGDQWVRNQDVPCRTSPWSRNETVTKWPGYHTAFIRELQKLTKKRIDAAEGDTCMLKYWDPKVC</sequence>
<dbReference type="SUPFAM" id="SSF81383">
    <property type="entry name" value="F-box domain"/>
    <property type="match status" value="1"/>
</dbReference>
<dbReference type="AlphaFoldDB" id="A0A139ANL1"/>
<dbReference type="InterPro" id="IPR001810">
    <property type="entry name" value="F-box_dom"/>
</dbReference>
<evidence type="ECO:0000259" key="1">
    <source>
        <dbReference type="SMART" id="SM00256"/>
    </source>
</evidence>
<keyword evidence="3" id="KW-1185">Reference proteome</keyword>